<dbReference type="Pfam" id="PF02789">
    <property type="entry name" value="Peptidase_M17_N"/>
    <property type="match status" value="1"/>
</dbReference>
<evidence type="ECO:0000256" key="1">
    <source>
        <dbReference type="ARBA" id="ARBA00000135"/>
    </source>
</evidence>
<feature type="binding site" evidence="8">
    <location>
        <position position="257"/>
    </location>
    <ligand>
        <name>Mn(2+)</name>
        <dbReference type="ChEBI" id="CHEBI:29035"/>
        <label>2</label>
    </ligand>
</feature>
<evidence type="ECO:0000256" key="4">
    <source>
        <dbReference type="ARBA" id="ARBA00022438"/>
    </source>
</evidence>
<dbReference type="InterPro" id="IPR043472">
    <property type="entry name" value="Macro_dom-like"/>
</dbReference>
<evidence type="ECO:0000256" key="7">
    <source>
        <dbReference type="ARBA" id="ARBA00023211"/>
    </source>
</evidence>
<dbReference type="PANTHER" id="PTHR11963:SF23">
    <property type="entry name" value="CYTOSOL AMINOPEPTIDASE"/>
    <property type="match status" value="1"/>
</dbReference>
<comment type="caution">
    <text evidence="10">The sequence shown here is derived from an EMBL/GenBank/DDBJ whole genome shotgun (WGS) entry which is preliminary data.</text>
</comment>
<feature type="binding site" evidence="8">
    <location>
        <position position="280"/>
    </location>
    <ligand>
        <name>Mn(2+)</name>
        <dbReference type="ChEBI" id="CHEBI:29035"/>
        <label>2</label>
    </ligand>
</feature>
<dbReference type="Proteomes" id="UP000777002">
    <property type="component" value="Unassembled WGS sequence"/>
</dbReference>
<keyword evidence="8" id="KW-0963">Cytoplasm</keyword>
<dbReference type="PANTHER" id="PTHR11963">
    <property type="entry name" value="LEUCINE AMINOPEPTIDASE-RELATED"/>
    <property type="match status" value="1"/>
</dbReference>
<evidence type="ECO:0000256" key="6">
    <source>
        <dbReference type="ARBA" id="ARBA00022801"/>
    </source>
</evidence>
<reference evidence="10 11" key="1">
    <citation type="journal article" date="2021" name="Sci. Rep.">
        <title>The distribution of antibiotic resistance genes in chicken gut microbiota commensals.</title>
        <authorList>
            <person name="Juricova H."/>
            <person name="Matiasovicova J."/>
            <person name="Kubasova T."/>
            <person name="Cejkova D."/>
            <person name="Rychlik I."/>
        </authorList>
    </citation>
    <scope>NUCLEOTIDE SEQUENCE [LARGE SCALE GENOMIC DNA]</scope>
    <source>
        <strain evidence="10 11">An562</strain>
    </source>
</reference>
<dbReference type="CDD" id="cd00433">
    <property type="entry name" value="Peptidase_M17"/>
    <property type="match status" value="1"/>
</dbReference>
<dbReference type="Gene3D" id="3.40.220.10">
    <property type="entry name" value="Leucine Aminopeptidase, subunit E, domain 1"/>
    <property type="match status" value="1"/>
</dbReference>
<feature type="binding site" evidence="8">
    <location>
        <position position="262"/>
    </location>
    <ligand>
        <name>Mn(2+)</name>
        <dbReference type="ChEBI" id="CHEBI:29035"/>
        <label>1</label>
    </ligand>
</feature>
<dbReference type="Pfam" id="PF00883">
    <property type="entry name" value="Peptidase_M17"/>
    <property type="match status" value="1"/>
</dbReference>
<dbReference type="Gene3D" id="3.40.630.10">
    <property type="entry name" value="Zn peptidases"/>
    <property type="match status" value="1"/>
</dbReference>
<feature type="binding site" evidence="8">
    <location>
        <position position="262"/>
    </location>
    <ligand>
        <name>Mn(2+)</name>
        <dbReference type="ChEBI" id="CHEBI:29035"/>
        <label>2</label>
    </ligand>
</feature>
<evidence type="ECO:0000256" key="5">
    <source>
        <dbReference type="ARBA" id="ARBA00022670"/>
    </source>
</evidence>
<dbReference type="SUPFAM" id="SSF53187">
    <property type="entry name" value="Zn-dependent exopeptidases"/>
    <property type="match status" value="1"/>
</dbReference>
<comment type="subcellular location">
    <subcellularLocation>
        <location evidence="8">Cytoplasm</location>
    </subcellularLocation>
</comment>
<accession>A0ABS2GUP7</accession>
<dbReference type="SUPFAM" id="SSF52949">
    <property type="entry name" value="Macro domain-like"/>
    <property type="match status" value="1"/>
</dbReference>
<evidence type="ECO:0000313" key="10">
    <source>
        <dbReference type="EMBL" id="MBM6929179.1"/>
    </source>
</evidence>
<proteinExistence type="inferred from homology"/>
<dbReference type="InterPro" id="IPR000819">
    <property type="entry name" value="Peptidase_M17_C"/>
</dbReference>
<organism evidence="10 11">
    <name type="scientific">Parasutterella secunda</name>
    <dbReference type="NCBI Taxonomy" id="626947"/>
    <lineage>
        <taxon>Bacteria</taxon>
        <taxon>Pseudomonadati</taxon>
        <taxon>Pseudomonadota</taxon>
        <taxon>Betaproteobacteria</taxon>
        <taxon>Burkholderiales</taxon>
        <taxon>Sutterellaceae</taxon>
        <taxon>Parasutterella</taxon>
    </lineage>
</organism>
<evidence type="ECO:0000256" key="2">
    <source>
        <dbReference type="ARBA" id="ARBA00000967"/>
    </source>
</evidence>
<comment type="catalytic activity">
    <reaction evidence="1 8">
        <text>Release of an N-terminal amino acid, Xaa-|-Yaa-, in which Xaa is preferably Leu, but may be other amino acids including Pro although not Arg or Lys, and Yaa may be Pro. Amino acid amides and methyl esters are also readily hydrolyzed, but rates on arylamides are exceedingly low.</text>
        <dbReference type="EC" id="3.4.11.1"/>
    </reaction>
</comment>
<feature type="binding site" evidence="8">
    <location>
        <position position="339"/>
    </location>
    <ligand>
        <name>Mn(2+)</name>
        <dbReference type="ChEBI" id="CHEBI:29035"/>
        <label>1</label>
    </ligand>
</feature>
<comment type="catalytic activity">
    <reaction evidence="2 8">
        <text>Release of an N-terminal amino acid, preferentially leucine, but not glutamic or aspartic acids.</text>
        <dbReference type="EC" id="3.4.11.10"/>
    </reaction>
</comment>
<feature type="active site" evidence="8">
    <location>
        <position position="343"/>
    </location>
</feature>
<comment type="cofactor">
    <cofactor evidence="8">
        <name>Mn(2+)</name>
        <dbReference type="ChEBI" id="CHEBI:29035"/>
    </cofactor>
    <text evidence="8">Binds 2 manganese ions per subunit.</text>
</comment>
<dbReference type="InterPro" id="IPR023042">
    <property type="entry name" value="Peptidase_M17_leu_NH2_pept"/>
</dbReference>
<keyword evidence="8" id="KW-0479">Metal-binding</keyword>
<feature type="binding site" evidence="8">
    <location>
        <position position="341"/>
    </location>
    <ligand>
        <name>Mn(2+)</name>
        <dbReference type="ChEBI" id="CHEBI:29035"/>
        <label>2</label>
    </ligand>
</feature>
<dbReference type="RefSeq" id="WP_205050765.1">
    <property type="nucleotide sequence ID" value="NZ_JACJKX010000015.1"/>
</dbReference>
<dbReference type="InterPro" id="IPR011356">
    <property type="entry name" value="Leucine_aapep/pepB"/>
</dbReference>
<gene>
    <name evidence="8" type="primary">pepA</name>
    <name evidence="10" type="ORF">H5985_07860</name>
</gene>
<evidence type="ECO:0000256" key="3">
    <source>
        <dbReference type="ARBA" id="ARBA00009528"/>
    </source>
</evidence>
<dbReference type="GO" id="GO:0004177">
    <property type="term" value="F:aminopeptidase activity"/>
    <property type="evidence" value="ECO:0007669"/>
    <property type="project" value="UniProtKB-KW"/>
</dbReference>
<dbReference type="InterPro" id="IPR008283">
    <property type="entry name" value="Peptidase_M17_N"/>
</dbReference>
<evidence type="ECO:0000256" key="8">
    <source>
        <dbReference type="HAMAP-Rule" id="MF_00181"/>
    </source>
</evidence>
<evidence type="ECO:0000313" key="11">
    <source>
        <dbReference type="Proteomes" id="UP000777002"/>
    </source>
</evidence>
<dbReference type="EC" id="3.4.11.1" evidence="8"/>
<dbReference type="PROSITE" id="PS00631">
    <property type="entry name" value="CYTOSOL_AP"/>
    <property type="match status" value="1"/>
</dbReference>
<comment type="function">
    <text evidence="8">Presumably involved in the processing and regular turnover of intracellular proteins. Catalyzes the removal of unsubstituted N-terminal amino acids from various peptides.</text>
</comment>
<evidence type="ECO:0000259" key="9">
    <source>
        <dbReference type="PROSITE" id="PS00631"/>
    </source>
</evidence>
<protein>
    <recommendedName>
        <fullName evidence="8">Probable cytosol aminopeptidase</fullName>
        <ecNumber evidence="8">3.4.11.1</ecNumber>
    </recommendedName>
    <alternativeName>
        <fullName evidence="8">Leucine aminopeptidase</fullName>
        <shortName evidence="8">LAP</shortName>
        <ecNumber evidence="8">3.4.11.10</ecNumber>
    </alternativeName>
    <alternativeName>
        <fullName evidence="8">Leucyl aminopeptidase</fullName>
    </alternativeName>
</protein>
<feature type="active site" evidence="8">
    <location>
        <position position="269"/>
    </location>
</feature>
<name>A0ABS2GUP7_9BURK</name>
<feature type="domain" description="Cytosol aminopeptidase" evidence="9">
    <location>
        <begin position="337"/>
        <end position="344"/>
    </location>
</feature>
<dbReference type="HAMAP" id="MF_00181">
    <property type="entry name" value="Cytosol_peptidase_M17"/>
    <property type="match status" value="1"/>
</dbReference>
<dbReference type="EMBL" id="JACJKX010000015">
    <property type="protein sequence ID" value="MBM6929179.1"/>
    <property type="molecule type" value="Genomic_DNA"/>
</dbReference>
<keyword evidence="6 8" id="KW-0378">Hydrolase</keyword>
<keyword evidence="7 8" id="KW-0464">Manganese</keyword>
<keyword evidence="5 8" id="KW-0645">Protease</keyword>
<dbReference type="NCBIfam" id="NF002074">
    <property type="entry name" value="PRK00913.1-4"/>
    <property type="match status" value="1"/>
</dbReference>
<comment type="similarity">
    <text evidence="3 8">Belongs to the peptidase M17 family.</text>
</comment>
<keyword evidence="11" id="KW-1185">Reference proteome</keyword>
<sequence length="491" mass="52210">MKLSVKNQSITKINTQALIIGLFEKSETPRTQTDAQGLLNSISDMVAIDGFKANVGEVTRVLRPMGLATRELILVGLGPEDNFDEEALTRAAHAAFSATRAETVSVMLDDWRLETKTEEWSVLQIAMAAGSAFEPLTEENRSLLAKRRVSIIVSQKGVALSEAAKIGEAIAGAVNRAKVWGNLPANICTPSYLADEAQKLAKLKGVTIKIHDEKAARKIGMNAFLAVAQGSREAPRFIELHYTGATKDDAPVCLVGKAITLDAGGLCLKPSAHITDMKYDMSGGAAVLAVFEAVASQKWPLNLAALIPACENLPDGAAYKPSDVIRTLSGKTVEITNTDAEGRLILADALSYSARFKPQAVIDVATLTGAVEVALGSDISGLFVNDPVLCDMIETSADVAHDAVWTLPYGGRRFEELLKSNVADCVNTGPRGIGGSCVAATFLSQFVDEDTPWAHLDVAATAFRGGKNAHSTGRPVPLLMVLLHQMAAFAE</sequence>
<dbReference type="PRINTS" id="PR00481">
    <property type="entry name" value="LAMNOPPTDASE"/>
</dbReference>
<dbReference type="EC" id="3.4.11.10" evidence="8"/>
<keyword evidence="4 8" id="KW-0031">Aminopeptidase</keyword>
<feature type="binding site" evidence="8">
    <location>
        <position position="341"/>
    </location>
    <ligand>
        <name>Mn(2+)</name>
        <dbReference type="ChEBI" id="CHEBI:29035"/>
        <label>1</label>
    </ligand>
</feature>